<evidence type="ECO:0000259" key="1">
    <source>
        <dbReference type="SMART" id="SM00360"/>
    </source>
</evidence>
<organism evidence="2 3">
    <name type="scientific">Anisodus tanguticus</name>
    <dbReference type="NCBI Taxonomy" id="243964"/>
    <lineage>
        <taxon>Eukaryota</taxon>
        <taxon>Viridiplantae</taxon>
        <taxon>Streptophyta</taxon>
        <taxon>Embryophyta</taxon>
        <taxon>Tracheophyta</taxon>
        <taxon>Spermatophyta</taxon>
        <taxon>Magnoliopsida</taxon>
        <taxon>eudicotyledons</taxon>
        <taxon>Gunneridae</taxon>
        <taxon>Pentapetalae</taxon>
        <taxon>asterids</taxon>
        <taxon>lamiids</taxon>
        <taxon>Solanales</taxon>
        <taxon>Solanaceae</taxon>
        <taxon>Solanoideae</taxon>
        <taxon>Hyoscyameae</taxon>
        <taxon>Anisodus</taxon>
    </lineage>
</organism>
<gene>
    <name evidence="2" type="ORF">RND71_007184</name>
</gene>
<reference evidence="2" key="1">
    <citation type="submission" date="2023-12" db="EMBL/GenBank/DDBJ databases">
        <title>Genome assembly of Anisodus tanguticus.</title>
        <authorList>
            <person name="Wang Y.-J."/>
        </authorList>
    </citation>
    <scope>NUCLEOTIDE SEQUENCE</scope>
    <source>
        <strain evidence="2">KB-2021</strain>
        <tissue evidence="2">Leaf</tissue>
    </source>
</reference>
<dbReference type="GO" id="GO:0003723">
    <property type="term" value="F:RNA binding"/>
    <property type="evidence" value="ECO:0007669"/>
    <property type="project" value="InterPro"/>
</dbReference>
<dbReference type="InterPro" id="IPR012677">
    <property type="entry name" value="Nucleotide-bd_a/b_plait_sf"/>
</dbReference>
<dbReference type="InterPro" id="IPR035979">
    <property type="entry name" value="RBD_domain_sf"/>
</dbReference>
<dbReference type="SMART" id="SM00360">
    <property type="entry name" value="RRM"/>
    <property type="match status" value="1"/>
</dbReference>
<dbReference type="AlphaFoldDB" id="A0AAE1VTD6"/>
<dbReference type="Gene3D" id="3.30.70.330">
    <property type="match status" value="1"/>
</dbReference>
<protein>
    <recommendedName>
        <fullName evidence="1">RRM domain-containing protein</fullName>
    </recommendedName>
</protein>
<dbReference type="PANTHER" id="PTHR48038">
    <property type="entry name" value="RIBONUCLEOPROTEIN RB97D"/>
    <property type="match status" value="1"/>
</dbReference>
<accession>A0AAE1VTD6</accession>
<comment type="caution">
    <text evidence="2">The sequence shown here is derived from an EMBL/GenBank/DDBJ whole genome shotgun (WGS) entry which is preliminary data.</text>
</comment>
<evidence type="ECO:0000313" key="2">
    <source>
        <dbReference type="EMBL" id="KAK4371800.1"/>
    </source>
</evidence>
<dbReference type="SUPFAM" id="SSF54928">
    <property type="entry name" value="RNA-binding domain, RBD"/>
    <property type="match status" value="1"/>
</dbReference>
<feature type="domain" description="RRM" evidence="1">
    <location>
        <begin position="5"/>
        <end position="68"/>
    </location>
</feature>
<dbReference type="Pfam" id="PF00076">
    <property type="entry name" value="RRM_1"/>
    <property type="match status" value="1"/>
</dbReference>
<sequence>MLLMSLHLGNLSSCVHRDELERVFRRFGHCNVRVKDKFGFVVYDYPRDDEKALKTLRGKWSDRVIDPMNENVLEDGLDFDRYEPDKADERKEQNILTHRDTLESRTSRRLGAGTWEAIDSRNGHRLRGEPCPSVTTTHRGGRNNHREIKRCWKEHSNTTGSDTCDVVAEQTWA</sequence>
<keyword evidence="3" id="KW-1185">Reference proteome</keyword>
<dbReference type="EMBL" id="JAVYJV010000004">
    <property type="protein sequence ID" value="KAK4371800.1"/>
    <property type="molecule type" value="Genomic_DNA"/>
</dbReference>
<dbReference type="InterPro" id="IPR000504">
    <property type="entry name" value="RRM_dom"/>
</dbReference>
<dbReference type="Proteomes" id="UP001291623">
    <property type="component" value="Unassembled WGS sequence"/>
</dbReference>
<evidence type="ECO:0000313" key="3">
    <source>
        <dbReference type="Proteomes" id="UP001291623"/>
    </source>
</evidence>
<proteinExistence type="predicted"/>
<name>A0AAE1VTD6_9SOLA</name>
<dbReference type="PANTHER" id="PTHR48038:SF2">
    <property type="entry name" value="OS02G0536400 PROTEIN"/>
    <property type="match status" value="1"/>
</dbReference>